<organism evidence="1 2">
    <name type="scientific">Catharanthus roseus</name>
    <name type="common">Madagascar periwinkle</name>
    <name type="synonym">Vinca rosea</name>
    <dbReference type="NCBI Taxonomy" id="4058"/>
    <lineage>
        <taxon>Eukaryota</taxon>
        <taxon>Viridiplantae</taxon>
        <taxon>Streptophyta</taxon>
        <taxon>Embryophyta</taxon>
        <taxon>Tracheophyta</taxon>
        <taxon>Spermatophyta</taxon>
        <taxon>Magnoliopsida</taxon>
        <taxon>eudicotyledons</taxon>
        <taxon>Gunneridae</taxon>
        <taxon>Pentapetalae</taxon>
        <taxon>asterids</taxon>
        <taxon>lamiids</taxon>
        <taxon>Gentianales</taxon>
        <taxon>Apocynaceae</taxon>
        <taxon>Rauvolfioideae</taxon>
        <taxon>Vinceae</taxon>
        <taxon>Catharanthinae</taxon>
        <taxon>Catharanthus</taxon>
    </lineage>
</organism>
<evidence type="ECO:0000313" key="1">
    <source>
        <dbReference type="EMBL" id="KAI5649718.1"/>
    </source>
</evidence>
<sequence length="198" mass="21353">MVGEQPIGPRRSLALGLDDLTLSPLARTRYSSPSSTSTTTSSATPVSLGIRLSMEDIDEGFEEDIEREHNAEGRGSSGSDLEVVGMTLEEDHSRKLGIIQGDGIAVGNGCIELALFAEQYNENLVKGFYANLAEEFGNPESPAYGQAYVSEHVIDFSPTNIAHYLSCPRYNDIEGTSLEEEIDFDEVTKALTSDVGAV</sequence>
<evidence type="ECO:0000313" key="2">
    <source>
        <dbReference type="Proteomes" id="UP001060085"/>
    </source>
</evidence>
<dbReference type="Proteomes" id="UP001060085">
    <property type="component" value="Linkage Group LG08"/>
</dbReference>
<protein>
    <submittedName>
        <fullName evidence="1">Uncharacterized protein</fullName>
    </submittedName>
</protein>
<comment type="caution">
    <text evidence="1">The sequence shown here is derived from an EMBL/GenBank/DDBJ whole genome shotgun (WGS) entry which is preliminary data.</text>
</comment>
<dbReference type="EMBL" id="CM044708">
    <property type="protein sequence ID" value="KAI5649718.1"/>
    <property type="molecule type" value="Genomic_DNA"/>
</dbReference>
<keyword evidence="2" id="KW-1185">Reference proteome</keyword>
<gene>
    <name evidence="1" type="ORF">M9H77_35723</name>
</gene>
<proteinExistence type="predicted"/>
<accession>A0ACB9ZRP9</accession>
<reference evidence="2" key="1">
    <citation type="journal article" date="2023" name="Nat. Plants">
        <title>Single-cell RNA sequencing provides a high-resolution roadmap for understanding the multicellular compartmentation of specialized metabolism.</title>
        <authorList>
            <person name="Sun S."/>
            <person name="Shen X."/>
            <person name="Li Y."/>
            <person name="Li Y."/>
            <person name="Wang S."/>
            <person name="Li R."/>
            <person name="Zhang H."/>
            <person name="Shen G."/>
            <person name="Guo B."/>
            <person name="Wei J."/>
            <person name="Xu J."/>
            <person name="St-Pierre B."/>
            <person name="Chen S."/>
            <person name="Sun C."/>
        </authorList>
    </citation>
    <scope>NUCLEOTIDE SEQUENCE [LARGE SCALE GENOMIC DNA]</scope>
</reference>
<name>A0ACB9ZRP9_CATRO</name>